<name>A0A1Y6DBC8_9GAMM</name>
<dbReference type="PRINTS" id="PR01488">
    <property type="entry name" value="RTXTOXINA"/>
</dbReference>
<evidence type="ECO:0000259" key="10">
    <source>
        <dbReference type="Pfam" id="PF06594"/>
    </source>
</evidence>
<dbReference type="InterPro" id="IPR011049">
    <property type="entry name" value="Serralysin-like_metalloprot_C"/>
</dbReference>
<dbReference type="GO" id="GO:0090729">
    <property type="term" value="F:toxin activity"/>
    <property type="evidence" value="ECO:0007669"/>
    <property type="project" value="UniProtKB-KW"/>
</dbReference>
<evidence type="ECO:0000256" key="7">
    <source>
        <dbReference type="ARBA" id="ARBA00023026"/>
    </source>
</evidence>
<dbReference type="SUPFAM" id="SSF51120">
    <property type="entry name" value="beta-Roll"/>
    <property type="match status" value="19"/>
</dbReference>
<dbReference type="EMBL" id="FXAM01000001">
    <property type="protein sequence ID" value="SMF96935.1"/>
    <property type="molecule type" value="Genomic_DNA"/>
</dbReference>
<dbReference type="InterPro" id="IPR010566">
    <property type="entry name" value="Haemolys_ca-bd"/>
</dbReference>
<dbReference type="InterPro" id="IPR003995">
    <property type="entry name" value="RTX_toxin_determinant-A"/>
</dbReference>
<evidence type="ECO:0000256" key="8">
    <source>
        <dbReference type="ARBA" id="ARBA00023136"/>
    </source>
</evidence>
<feature type="region of interest" description="Disordered" evidence="9">
    <location>
        <begin position="2312"/>
        <end position="2342"/>
    </location>
</feature>
<feature type="region of interest" description="Disordered" evidence="9">
    <location>
        <begin position="802"/>
        <end position="846"/>
    </location>
</feature>
<feature type="region of interest" description="Disordered" evidence="9">
    <location>
        <begin position="2549"/>
        <end position="2573"/>
    </location>
</feature>
<dbReference type="GO" id="GO:0016020">
    <property type="term" value="C:membrane"/>
    <property type="evidence" value="ECO:0007669"/>
    <property type="project" value="UniProtKB-SubCell"/>
</dbReference>
<feature type="region of interest" description="Disordered" evidence="9">
    <location>
        <begin position="349"/>
        <end position="378"/>
    </location>
</feature>
<dbReference type="InterPro" id="IPR050557">
    <property type="entry name" value="RTX_toxin/Mannuronan_C5-epim"/>
</dbReference>
<feature type="compositionally biased region" description="Polar residues" evidence="9">
    <location>
        <begin position="2318"/>
        <end position="2333"/>
    </location>
</feature>
<keyword evidence="5" id="KW-0677">Repeat</keyword>
<dbReference type="InterPro" id="IPR018511">
    <property type="entry name" value="Hemolysin-typ_Ca-bd_CS"/>
</dbReference>
<accession>A0A1Y6DBC8</accession>
<proteinExistence type="predicted"/>
<keyword evidence="6" id="KW-0106">Calcium</keyword>
<evidence type="ECO:0000256" key="3">
    <source>
        <dbReference type="ARBA" id="ARBA00022525"/>
    </source>
</evidence>
<dbReference type="GO" id="GO:0005576">
    <property type="term" value="C:extracellular region"/>
    <property type="evidence" value="ECO:0007669"/>
    <property type="project" value="UniProtKB-SubCell"/>
</dbReference>
<evidence type="ECO:0000256" key="9">
    <source>
        <dbReference type="SAM" id="MobiDB-lite"/>
    </source>
</evidence>
<dbReference type="PRINTS" id="PR00313">
    <property type="entry name" value="CABNDNGRPT"/>
</dbReference>
<feature type="region of interest" description="Disordered" evidence="9">
    <location>
        <begin position="1048"/>
        <end position="1115"/>
    </location>
</feature>
<feature type="compositionally biased region" description="Basic and acidic residues" evidence="9">
    <location>
        <begin position="817"/>
        <end position="831"/>
    </location>
</feature>
<dbReference type="PANTHER" id="PTHR38340:SF1">
    <property type="entry name" value="S-LAYER PROTEIN"/>
    <property type="match status" value="1"/>
</dbReference>
<dbReference type="GO" id="GO:0005509">
    <property type="term" value="F:calcium ion binding"/>
    <property type="evidence" value="ECO:0007669"/>
    <property type="project" value="InterPro"/>
</dbReference>
<feature type="compositionally biased region" description="Acidic residues" evidence="9">
    <location>
        <begin position="1065"/>
        <end position="1081"/>
    </location>
</feature>
<evidence type="ECO:0000256" key="4">
    <source>
        <dbReference type="ARBA" id="ARBA00022656"/>
    </source>
</evidence>
<feature type="compositionally biased region" description="Low complexity" evidence="9">
    <location>
        <begin position="1048"/>
        <end position="1064"/>
    </location>
</feature>
<dbReference type="Proteomes" id="UP000192923">
    <property type="component" value="Unassembled WGS sequence"/>
</dbReference>
<feature type="domain" description="Haemolysin-type calcium binding-related" evidence="10">
    <location>
        <begin position="1414"/>
        <end position="1452"/>
    </location>
</feature>
<dbReference type="PROSITE" id="PS00330">
    <property type="entry name" value="HEMOLYSIN_CALCIUM"/>
    <property type="match status" value="19"/>
</dbReference>
<keyword evidence="12" id="KW-1185">Reference proteome</keyword>
<dbReference type="Pfam" id="PF00353">
    <property type="entry name" value="HemolysinCabind"/>
    <property type="match status" value="31"/>
</dbReference>
<evidence type="ECO:0000256" key="6">
    <source>
        <dbReference type="ARBA" id="ARBA00022837"/>
    </source>
</evidence>
<reference evidence="11 12" key="1">
    <citation type="submission" date="2016-12" db="EMBL/GenBank/DDBJ databases">
        <authorList>
            <person name="Song W.-J."/>
            <person name="Kurnit D.M."/>
        </authorList>
    </citation>
    <scope>NUCLEOTIDE SEQUENCE [LARGE SCALE GENOMIC DNA]</scope>
    <source>
        <strain evidence="11 12">175</strain>
    </source>
</reference>
<dbReference type="Gene3D" id="3.40.390.10">
    <property type="entry name" value="Collagenase (Catalytic Domain)"/>
    <property type="match status" value="1"/>
</dbReference>
<sequence>MTMSDKFESIESFLIDGYWNGYKAPSSPLNFSYTFNYDLSLYNGYIGLSKEDYFSQIANAKIDTINLLSKNQKTAVDSAVKAWGAVAKIIVVENSSIANISIFQVGFNAKDQHRAFTVSGVGPNSPDGDIMLNNEDVGGNRLGTENQQADPGQIGYYVILHELGHAFGLKHPIKSGPEDNKPYYKFLTDYPELYHNPDNLSVKLYSVMFGSVQNDYQKDERLPKGWLPSTPMLFDIAAVQKLYGANPTTGSDDEDIYKFNEQKIDDNTTITNAAYTIWDADGENDTIDASDQTVGVHINLEPGRFSWTKEKAVSNRHYIAIAYNPTGAIYDNNYIEDAKSGDGNDDIIGNDGNNKLTGGKGNDTLDGGKGDDTLYGGPDNDRLYGGPGQDRYIFKQGENAGSDYIIDYGGDKHDGDGNGQLFYRRADGKDAPLGGNIPASPTGKRGECSGGDGEFIYKFSGEIDDSGAIPADSHGVLTITSLNDPAFKVVLNDFMNGEFGITLQPAPVAYIALNNISTGTGVDNYKNTGDANNNKLLCGPGEDRLEGQDGNDALMAREGNDGLYGGEGNDYLDGGVEDDYLEGGNGNDFLNGCAGADTVRGGDGSDYIFGDADLVVYFGNSFNFGVNPSDPVSWGVYINEGVVSWQSAWGYTSITLPDENSDDHIEAGAGNDEALAGPGDDYVDGGDGGDVIDGGSGGDILLGGKGNDLIIGDGSRGGIVRDIILDPISETLGIQAVDLFPPLPPGSLEVQEAVGNTLYLYVTSQNHGDDYLDGGDGNDSLYGDGGNDILYGGAGDDKMIGDGGYGDSNSGLPSQYHGDDYLDGGDGKDDITGGGGNDVLKGGAGDDRLFGDSDDVAVDYRGDDALDGGAGDDYLRGYEGDDVLEGGDGADRLEADAGNDALSGGEGDDILFGVEGDDSLDGGEGDDTLYGDMGNDILYGGDGTDILVSDDGDDRLDGGGGNDILGGGIGNDILSGGLGNDQAVGGDGADQLDGGDGDDVLLGDMGDDTLAGSLGNDQLQGGDGVDLLDGGDGDDVLFGDTGDDTLAGGLHNDQLQGGDGADLLDSGDGDDVLFGDGDDDTLYGSGGNDVLSGGDGNDDLEDVDGSNSLDGGAGDDRLIAGAGDDSLRAGDGDDWLEGNGGNDYYYGGGGADTYKIVSGSALIQDHDGANTLILAGSGVDLGNSHGAGSTNPTVGIAFSIVNFGGTSPDPIEYGFDGSTNSAVSTYSYPVSGPYLRIQTSDAIVFIEGGLGANLGYLIDGRGNQTPFEFILDQLAMAQGGGPYLGQHSGNWVGTAGNDIANTGLEHYHYVGGTGDDIYYFAGHGNGLYYAKGDGHDVIVGVQVPSQSSPQGIASSSAPSSLGEPSAQSQVSTNSPALLSAGTSSAQPQVSTGNFIRFGAGLNSTNAILSRAGDDLLVAFDGTADQVTVTGYFQDAFLESIEFGDGVLWDATDIANHLTSQLGNGNDVFTGTDYGERILALGGNDAIYGMGGDDTLDGGVGDDNLNGGSGNDTYLFGPGSGQDTVYDYDPAHGNSDTVLMAVGVLPADVAVTGDGTNLYLSLGGGTDRLTLANWLFAFSSNYQIERVAFADGTVWEAPALLATYLLGTNQSDQLVGDAGANLVTGQGGSDVLFGYEDNDTLDGGTGNDQLYGGDGDDTYIFGRGYGMDTLYETASGSDKVLFGAGIQPGDISVGWDDTRNDLILTVKQIGGLSDYLEFKDYLRFDDGRYRVEQFVFADGTVWDIDKLKSFFTTATPQADNLRGFHWDDSLDGLAGNDILQGYEGNDALRGGTGNDQLYGGSGDDIYVFTRGDGQDRITEESGIDSIQLDGIMPADVILARQSDDLFIVVDQGTSILQIVKHFAATDSQIEYLEFGDGTVWDVAAIQAHIPVATADTMIGTAGNDTYTVDHTGDALVEGANQGVDTVLSSISFNLPANIENLTGTGYLGLALVGNSLNNNLTANATGDSLYGEAGNDTLLGGTGNDSLADGEGYNTLSGGAGDDVYDLTFNYSSYSSSNVTEAPGQGDDTIVVNWNYVRLGYGLPDNIENLTIRTSNTYNAQARITGNSLDNLIEGWDVAVFDGGTGADTMIRHAVFNDWAYGGTFYVDNPGDKVYSGSSQDDVISSVDWTLMDNLDNLTLASKSLALNATGNALNNVIKGNQNQNSLYGLGGDDTLYGYGGSDTLVGGTGNDVYYPGVSDTLVELADGGIDTVHSTNSFTLADNLENLVFDPSPYGSSGTGNALNNSLTGNDGNNTLDGRAGADTMVGYGGDDTYRLDNTGDVVVDTVGTDTVYSQFSYSLPDNLENLVLNGTGDDMGTGNSANNRLDGSQNPAPNRLGGGAGDDTYILGVGDEAVEQVGEGMDTVVSDGGFTLGLGLEVGRLSGSAAADLVGNDADNALYGNDGDNIISGGLGNDTIVASRGHDRIDPGLGNDIVLVSAYVPTNTRIASTAAEAGETDILRFERPKSMVDFTRSGDDLICQADTDGAKVTVEDFYAPGGTLIERIEFGDGSVVLPGDLVFNLIDGSAGNDSLVGTAGMDVMNGLGGNDTLSGAGGSDQLNGGDGNDVLDGGTANDRMAGGVGDDTYWADDSNDKAIENPGEGVDTVYSSAGYSLGDNVENLILTGTAAISGTGNALGNRLVGNSAANWLYGGWGNDTYVVGAGDSVVEYANSGWDTVETNQTYTLGDNVERLVLIGTAAIKGTGNSLNNQLVGNAAANTLTGGAGDDVYYVGVGDTITETGSGDWDVVMSDASWVLGANLEELYLVGTATINGTGNSLDNYIEGNAANNVLNGGVGADILLGGLGNDTYVVDNTDDTLLEEIDEGIDTVQSSIDYQLWDEDNIENLTLTGAAAFSGIGSSLNNMLTGNSVANTLTGAEGNDTLDGGIGGDVMYGDIGDDTYMVDSTADVVSENPGEGLDMVRSGIVYTLVADVENLILTGTAPSGTGNDLDNALTGNSTANTLAGAAGNDILDGGAGADKLYGGTGDDTYMVDATTDVVSENPDGGTDTVRSGVAYTLSANIENLILTGTAAINGAGNALDNALTGNAGNNVLDGGAGVDALGGGAGNDTYVVDALGDTVAENAGEGTDLVQSAVDFILGADLEKLTLTGTASINGTGNALNNTLTGNAGNNALDGGGGADSMAGGAGNDSYTVDGAGDTVTESSGAGTDLVFSYVGYTLSANVENLTLVAGAGNLVATGNSLGNILAGNEGDNILDGGAGADTLTGGGGADLFKFGTVSGGIDIVKDFLSGTDLLLINDLTTGLALGDKDGVIDAAKLTTSPGGFAPSNELVVVTGNIVGAITATSAAAVIGSATSAYAKSYAGLFVVDNGVDSALFKFVSSAADATVSATELTLVGTLQGTASTALSDYAFGT</sequence>
<feature type="domain" description="Haemolysin-type calcium binding-related" evidence="10">
    <location>
        <begin position="1843"/>
        <end position="1882"/>
    </location>
</feature>
<gene>
    <name evidence="11" type="ORF">SAMN02949497_4349</name>
</gene>
<keyword evidence="4" id="KW-0800">Toxin</keyword>
<dbReference type="InterPro" id="IPR024079">
    <property type="entry name" value="MetalloPept_cat_dom_sf"/>
</dbReference>
<dbReference type="SUPFAM" id="SSF55486">
    <property type="entry name" value="Metalloproteases ('zincins'), catalytic domain"/>
    <property type="match status" value="1"/>
</dbReference>
<feature type="domain" description="Haemolysin-type calcium binding-related" evidence="10">
    <location>
        <begin position="1556"/>
        <end position="1595"/>
    </location>
</feature>
<comment type="subcellular location">
    <subcellularLocation>
        <location evidence="1">Membrane</location>
    </subcellularLocation>
    <subcellularLocation>
        <location evidence="2">Secreted</location>
    </subcellularLocation>
</comment>
<dbReference type="Gene3D" id="2.150.10.10">
    <property type="entry name" value="Serralysin-like metalloprotease, C-terminal"/>
    <property type="match status" value="20"/>
</dbReference>
<dbReference type="STRING" id="1760988.SAMN02949497_4349"/>
<evidence type="ECO:0000313" key="12">
    <source>
        <dbReference type="Proteomes" id="UP000192923"/>
    </source>
</evidence>
<feature type="region of interest" description="Disordered" evidence="9">
    <location>
        <begin position="869"/>
        <end position="907"/>
    </location>
</feature>
<evidence type="ECO:0000313" key="11">
    <source>
        <dbReference type="EMBL" id="SMF96935.1"/>
    </source>
</evidence>
<evidence type="ECO:0000256" key="2">
    <source>
        <dbReference type="ARBA" id="ARBA00004613"/>
    </source>
</evidence>
<feature type="compositionally biased region" description="Low complexity" evidence="9">
    <location>
        <begin position="349"/>
        <end position="365"/>
    </location>
</feature>
<evidence type="ECO:0000256" key="5">
    <source>
        <dbReference type="ARBA" id="ARBA00022737"/>
    </source>
</evidence>
<feature type="compositionally biased region" description="Low complexity" evidence="9">
    <location>
        <begin position="1349"/>
        <end position="1365"/>
    </location>
</feature>
<dbReference type="PANTHER" id="PTHR38340">
    <property type="entry name" value="S-LAYER PROTEIN"/>
    <property type="match status" value="1"/>
</dbReference>
<feature type="region of interest" description="Disordered" evidence="9">
    <location>
        <begin position="1349"/>
        <end position="1387"/>
    </location>
</feature>
<dbReference type="Pfam" id="PF06594">
    <property type="entry name" value="HCBP_related"/>
    <property type="match status" value="4"/>
</dbReference>
<feature type="compositionally biased region" description="Low complexity" evidence="9">
    <location>
        <begin position="1012"/>
        <end position="1028"/>
    </location>
</feature>
<evidence type="ECO:0000256" key="1">
    <source>
        <dbReference type="ARBA" id="ARBA00004370"/>
    </source>
</evidence>
<keyword evidence="3" id="KW-0964">Secreted</keyword>
<keyword evidence="8" id="KW-0472">Membrane</keyword>
<dbReference type="GO" id="GO:0008237">
    <property type="term" value="F:metallopeptidase activity"/>
    <property type="evidence" value="ECO:0007669"/>
    <property type="project" value="InterPro"/>
</dbReference>
<feature type="compositionally biased region" description="Polar residues" evidence="9">
    <location>
        <begin position="1366"/>
        <end position="1387"/>
    </location>
</feature>
<organism evidence="11 12">
    <name type="scientific">Methylomagnum ishizawai</name>
    <dbReference type="NCBI Taxonomy" id="1760988"/>
    <lineage>
        <taxon>Bacteria</taxon>
        <taxon>Pseudomonadati</taxon>
        <taxon>Pseudomonadota</taxon>
        <taxon>Gammaproteobacteria</taxon>
        <taxon>Methylococcales</taxon>
        <taxon>Methylococcaceae</taxon>
        <taxon>Methylomagnum</taxon>
    </lineage>
</organism>
<feature type="region of interest" description="Disordered" evidence="9">
    <location>
        <begin position="1004"/>
        <end position="1030"/>
    </location>
</feature>
<feature type="compositionally biased region" description="Low complexity" evidence="9">
    <location>
        <begin position="2557"/>
        <end position="2571"/>
    </location>
</feature>
<protein>
    <submittedName>
        <fullName evidence="11">Ca2+-binding protein, RTX toxin-related</fullName>
    </submittedName>
</protein>
<feature type="domain" description="Haemolysin-type calcium binding-related" evidence="10">
    <location>
        <begin position="1700"/>
        <end position="1744"/>
    </location>
</feature>
<dbReference type="InterPro" id="IPR001343">
    <property type="entry name" value="Hemolysn_Ca-bd"/>
</dbReference>
<keyword evidence="7" id="KW-0843">Virulence</keyword>
<dbReference type="OrthoDB" id="5567377at2"/>